<organism evidence="1 2">
    <name type="scientific">Phormidesmis priestleyi Ana</name>
    <dbReference type="NCBI Taxonomy" id="1666911"/>
    <lineage>
        <taxon>Bacteria</taxon>
        <taxon>Bacillati</taxon>
        <taxon>Cyanobacteriota</taxon>
        <taxon>Cyanophyceae</taxon>
        <taxon>Leptolyngbyales</taxon>
        <taxon>Leptolyngbyaceae</taxon>
        <taxon>Phormidesmis</taxon>
    </lineage>
</organism>
<comment type="caution">
    <text evidence="1">The sequence shown here is derived from an EMBL/GenBank/DDBJ whole genome shotgun (WGS) entry which is preliminary data.</text>
</comment>
<sequence>MFESIFSPKSAEVQWIEESLQLQQAAQEFRLEVEKREVEAQYDQWYADMVKQTQAESAAMANDPNFFSWFWDRRKS</sequence>
<dbReference type="Proteomes" id="UP000050465">
    <property type="component" value="Unassembled WGS sequence"/>
</dbReference>
<evidence type="ECO:0000313" key="1">
    <source>
        <dbReference type="EMBL" id="KPQ37139.1"/>
    </source>
</evidence>
<evidence type="ECO:0000313" key="2">
    <source>
        <dbReference type="Proteomes" id="UP000050465"/>
    </source>
</evidence>
<proteinExistence type="predicted"/>
<protein>
    <submittedName>
        <fullName evidence="1">Serpin (Serine protease inhibitor)</fullName>
    </submittedName>
</protein>
<accession>A0A0P8C5X7</accession>
<name>A0A0P8C5X7_9CYAN</name>
<gene>
    <name evidence="1" type="ORF">HLUCCA11_04240</name>
</gene>
<dbReference type="EMBL" id="LJZR01000003">
    <property type="protein sequence ID" value="KPQ37139.1"/>
    <property type="molecule type" value="Genomic_DNA"/>
</dbReference>
<dbReference type="AlphaFoldDB" id="A0A0P8C5X7"/>
<reference evidence="1 2" key="1">
    <citation type="submission" date="2015-09" db="EMBL/GenBank/DDBJ databases">
        <title>Identification and resolution of microdiversity through metagenomic sequencing of parallel consortia.</title>
        <authorList>
            <person name="Nelson W.C."/>
            <person name="Romine M.F."/>
            <person name="Lindemann S.R."/>
        </authorList>
    </citation>
    <scope>NUCLEOTIDE SEQUENCE [LARGE SCALE GENOMIC DNA]</scope>
    <source>
        <strain evidence="1">Ana</strain>
    </source>
</reference>